<reference evidence="1" key="1">
    <citation type="submission" date="2021-05" db="EMBL/GenBank/DDBJ databases">
        <authorList>
            <person name="Scholz U."/>
            <person name="Mascher M."/>
            <person name="Fiebig A."/>
        </authorList>
    </citation>
    <scope>NUCLEOTIDE SEQUENCE [LARGE SCALE GENOMIC DNA]</scope>
</reference>
<reference evidence="1" key="2">
    <citation type="submission" date="2025-09" db="UniProtKB">
        <authorList>
            <consortium name="EnsemblPlants"/>
        </authorList>
    </citation>
    <scope>IDENTIFICATION</scope>
</reference>
<keyword evidence="2" id="KW-1185">Reference proteome</keyword>
<proteinExistence type="predicted"/>
<evidence type="ECO:0000313" key="2">
    <source>
        <dbReference type="Proteomes" id="UP001732700"/>
    </source>
</evidence>
<sequence>MGDISLDRPVKAEPLTGGIAQGNQIANLMSAGWTDEAHTLYISSMEASFIDQLYNHGRTANHKNSSGDGFKVLRGGVWEKLKFERTESCAPVMRKCRLPANQWIRHFGSHDCSSNTRGDGAEISVGDHESGIRTVHGRTPLSHGRELGACKSENLLDGNTEVSDQNFADDGAKVDAESSQACKKRRLSSTFTYCTEMIK</sequence>
<organism evidence="1 2">
    <name type="scientific">Avena sativa</name>
    <name type="common">Oat</name>
    <dbReference type="NCBI Taxonomy" id="4498"/>
    <lineage>
        <taxon>Eukaryota</taxon>
        <taxon>Viridiplantae</taxon>
        <taxon>Streptophyta</taxon>
        <taxon>Embryophyta</taxon>
        <taxon>Tracheophyta</taxon>
        <taxon>Spermatophyta</taxon>
        <taxon>Magnoliopsida</taxon>
        <taxon>Liliopsida</taxon>
        <taxon>Poales</taxon>
        <taxon>Poaceae</taxon>
        <taxon>BOP clade</taxon>
        <taxon>Pooideae</taxon>
        <taxon>Poodae</taxon>
        <taxon>Poeae</taxon>
        <taxon>Poeae Chloroplast Group 1 (Aveneae type)</taxon>
        <taxon>Aveninae</taxon>
        <taxon>Avena</taxon>
    </lineage>
</organism>
<dbReference type="Proteomes" id="UP001732700">
    <property type="component" value="Chromosome 1D"/>
</dbReference>
<dbReference type="EnsemblPlants" id="AVESA.00010b.r2.1DG0131370.1">
    <property type="protein sequence ID" value="AVESA.00010b.r2.1DG0131370.1.CDS"/>
    <property type="gene ID" value="AVESA.00010b.r2.1DG0131370"/>
</dbReference>
<name>A0ACD5TVB4_AVESA</name>
<evidence type="ECO:0000313" key="1">
    <source>
        <dbReference type="EnsemblPlants" id="AVESA.00010b.r2.1DG0131370.1.CDS"/>
    </source>
</evidence>
<protein>
    <submittedName>
        <fullName evidence="1">Uncharacterized protein</fullName>
    </submittedName>
</protein>
<accession>A0ACD5TVB4</accession>